<evidence type="ECO:0000256" key="7">
    <source>
        <dbReference type="PIRSR" id="PIRSR000137-1"/>
    </source>
</evidence>
<dbReference type="Proteomes" id="UP000886523">
    <property type="component" value="Unassembled WGS sequence"/>
</dbReference>
<dbReference type="Gene3D" id="3.50.50.60">
    <property type="entry name" value="FAD/NAD(P)-binding domain"/>
    <property type="match status" value="1"/>
</dbReference>
<name>A0A9P6DXQ8_9AGAM</name>
<evidence type="ECO:0000313" key="14">
    <source>
        <dbReference type="Proteomes" id="UP000886523"/>
    </source>
</evidence>
<keyword evidence="14" id="KW-1185">Reference proteome</keyword>
<protein>
    <submittedName>
        <fullName evidence="13">GMC oxidoreductase</fullName>
    </submittedName>
</protein>
<evidence type="ECO:0000256" key="10">
    <source>
        <dbReference type="SAM" id="SignalP"/>
    </source>
</evidence>
<dbReference type="PANTHER" id="PTHR11552">
    <property type="entry name" value="GLUCOSE-METHANOL-CHOLINE GMC OXIDOREDUCTASE"/>
    <property type="match status" value="1"/>
</dbReference>
<dbReference type="InterPro" id="IPR007867">
    <property type="entry name" value="GMC_OxRtase_C"/>
</dbReference>
<feature type="active site" description="Proton acceptor" evidence="7">
    <location>
        <position position="594"/>
    </location>
</feature>
<comment type="caution">
    <text evidence="13">The sequence shown here is derived from an EMBL/GenBank/DDBJ whole genome shotgun (WGS) entry which is preliminary data.</text>
</comment>
<sequence>MWPSSTLFVLALSCAWASLVGAGYDYVIIGAGLSGLTVGDRLSEDGTKSILVLEAGDAHLEDPKIMIPGFQGSTLGNASYDWLFTTVPQPCANNRSLIWNRGKGIGGSTAVNFMAWGRPASGEIDALQSLGNPGWGWNNLFKYIKKAEQFQHPSATYAAANNFTYDPSAHGTSGPVKNSFSVFVSDGQLPWTSALNELGIPTIFEALGGQDVGAWYTPSAIDAMTQTRSYATTAHYIPASGRPNFKVITGAFVSRIVITGPSTGASVAASGVEYYVDDALQSVKLNAGGEVIVSAGSINTPKILELSGIGDPAVLTPLGVHVKVNLPGVGNGMADKVFTGISYELRNNAVVTLDNLRDPSYVSAALAQYNADKTGLFTIGVSAFALVPLQALTDTLTSAKLIVAQALRILTGCYSPGTIKLMGQQLYRLLRPRKFGLVEFVAFPGFFTMASTPQAGKKYITFTVDLQSPFSRGSIHITSTDYKEQSAIDPRTLSQDLDLKVLLLGMKTMRKLGATGGFKDLFAAEIDPGSSYSTDDQLISYIRGNIGTEFHTCGTSAMLPRSQGGVVSPELKVYGTENIRVVDLSIMPFPITAHPQSTLYGIAEKASDIIRGITTV</sequence>
<keyword evidence="6" id="KW-0560">Oxidoreductase</keyword>
<dbReference type="AlphaFoldDB" id="A0A9P6DXQ8"/>
<evidence type="ECO:0000259" key="11">
    <source>
        <dbReference type="PROSITE" id="PS00623"/>
    </source>
</evidence>
<dbReference type="GO" id="GO:0016614">
    <property type="term" value="F:oxidoreductase activity, acting on CH-OH group of donors"/>
    <property type="evidence" value="ECO:0007669"/>
    <property type="project" value="InterPro"/>
</dbReference>
<feature type="domain" description="Glucose-methanol-choline oxidoreductase N-terminal" evidence="11">
    <location>
        <begin position="102"/>
        <end position="125"/>
    </location>
</feature>
<dbReference type="InterPro" id="IPR036188">
    <property type="entry name" value="FAD/NAD-bd_sf"/>
</dbReference>
<proteinExistence type="inferred from homology"/>
<gene>
    <name evidence="13" type="ORF">BS47DRAFT_1312962</name>
</gene>
<organism evidence="13 14">
    <name type="scientific">Hydnum rufescens UP504</name>
    <dbReference type="NCBI Taxonomy" id="1448309"/>
    <lineage>
        <taxon>Eukaryota</taxon>
        <taxon>Fungi</taxon>
        <taxon>Dikarya</taxon>
        <taxon>Basidiomycota</taxon>
        <taxon>Agaricomycotina</taxon>
        <taxon>Agaricomycetes</taxon>
        <taxon>Cantharellales</taxon>
        <taxon>Hydnaceae</taxon>
        <taxon>Hydnum</taxon>
    </lineage>
</organism>
<reference evidence="13" key="1">
    <citation type="journal article" date="2020" name="Nat. Commun.">
        <title>Large-scale genome sequencing of mycorrhizal fungi provides insights into the early evolution of symbiotic traits.</title>
        <authorList>
            <person name="Miyauchi S."/>
            <person name="Kiss E."/>
            <person name="Kuo A."/>
            <person name="Drula E."/>
            <person name="Kohler A."/>
            <person name="Sanchez-Garcia M."/>
            <person name="Morin E."/>
            <person name="Andreopoulos B."/>
            <person name="Barry K.W."/>
            <person name="Bonito G."/>
            <person name="Buee M."/>
            <person name="Carver A."/>
            <person name="Chen C."/>
            <person name="Cichocki N."/>
            <person name="Clum A."/>
            <person name="Culley D."/>
            <person name="Crous P.W."/>
            <person name="Fauchery L."/>
            <person name="Girlanda M."/>
            <person name="Hayes R.D."/>
            <person name="Keri Z."/>
            <person name="LaButti K."/>
            <person name="Lipzen A."/>
            <person name="Lombard V."/>
            <person name="Magnuson J."/>
            <person name="Maillard F."/>
            <person name="Murat C."/>
            <person name="Nolan M."/>
            <person name="Ohm R.A."/>
            <person name="Pangilinan J."/>
            <person name="Pereira M.F."/>
            <person name="Perotto S."/>
            <person name="Peter M."/>
            <person name="Pfister S."/>
            <person name="Riley R."/>
            <person name="Sitrit Y."/>
            <person name="Stielow J.B."/>
            <person name="Szollosi G."/>
            <person name="Zifcakova L."/>
            <person name="Stursova M."/>
            <person name="Spatafora J.W."/>
            <person name="Tedersoo L."/>
            <person name="Vaario L.M."/>
            <person name="Yamada A."/>
            <person name="Yan M."/>
            <person name="Wang P."/>
            <person name="Xu J."/>
            <person name="Bruns T."/>
            <person name="Baldrian P."/>
            <person name="Vilgalys R."/>
            <person name="Dunand C."/>
            <person name="Henrissat B."/>
            <person name="Grigoriev I.V."/>
            <person name="Hibbett D."/>
            <person name="Nagy L.G."/>
            <person name="Martin F.M."/>
        </authorList>
    </citation>
    <scope>NUCLEOTIDE SEQUENCE</scope>
    <source>
        <strain evidence="13">UP504</strain>
    </source>
</reference>
<evidence type="ECO:0000256" key="2">
    <source>
        <dbReference type="ARBA" id="ARBA00010790"/>
    </source>
</evidence>
<dbReference type="PROSITE" id="PS00624">
    <property type="entry name" value="GMC_OXRED_2"/>
    <property type="match status" value="1"/>
</dbReference>
<comment type="similarity">
    <text evidence="2 9">Belongs to the GMC oxidoreductase family.</text>
</comment>
<evidence type="ECO:0000256" key="8">
    <source>
        <dbReference type="PIRSR" id="PIRSR000137-2"/>
    </source>
</evidence>
<evidence type="ECO:0000256" key="1">
    <source>
        <dbReference type="ARBA" id="ARBA00001974"/>
    </source>
</evidence>
<evidence type="ECO:0000259" key="12">
    <source>
        <dbReference type="PROSITE" id="PS00624"/>
    </source>
</evidence>
<dbReference type="GO" id="GO:0050660">
    <property type="term" value="F:flavin adenine dinucleotide binding"/>
    <property type="evidence" value="ECO:0007669"/>
    <property type="project" value="InterPro"/>
</dbReference>
<dbReference type="SUPFAM" id="SSF51905">
    <property type="entry name" value="FAD/NAD(P)-binding domain"/>
    <property type="match status" value="1"/>
</dbReference>
<evidence type="ECO:0000256" key="6">
    <source>
        <dbReference type="ARBA" id="ARBA00023002"/>
    </source>
</evidence>
<evidence type="ECO:0000256" key="9">
    <source>
        <dbReference type="RuleBase" id="RU003968"/>
    </source>
</evidence>
<dbReference type="Gene3D" id="3.30.560.10">
    <property type="entry name" value="Glucose Oxidase, domain 3"/>
    <property type="match status" value="1"/>
</dbReference>
<accession>A0A9P6DXQ8</accession>
<dbReference type="PIRSF" id="PIRSF000137">
    <property type="entry name" value="Alcohol_oxidase"/>
    <property type="match status" value="1"/>
</dbReference>
<dbReference type="EMBL" id="MU128922">
    <property type="protein sequence ID" value="KAF9518736.1"/>
    <property type="molecule type" value="Genomic_DNA"/>
</dbReference>
<dbReference type="Pfam" id="PF05199">
    <property type="entry name" value="GMC_oxred_C"/>
    <property type="match status" value="1"/>
</dbReference>
<evidence type="ECO:0000313" key="13">
    <source>
        <dbReference type="EMBL" id="KAF9518736.1"/>
    </source>
</evidence>
<feature type="active site" description="Proton donor" evidence="7">
    <location>
        <position position="551"/>
    </location>
</feature>
<dbReference type="OrthoDB" id="269227at2759"/>
<evidence type="ECO:0000256" key="5">
    <source>
        <dbReference type="ARBA" id="ARBA00022827"/>
    </source>
</evidence>
<dbReference type="Pfam" id="PF00732">
    <property type="entry name" value="GMC_oxred_N"/>
    <property type="match status" value="1"/>
</dbReference>
<keyword evidence="3 9" id="KW-0285">Flavoprotein</keyword>
<feature type="binding site" evidence="8">
    <location>
        <begin position="595"/>
        <end position="596"/>
    </location>
    <ligand>
        <name>FAD</name>
        <dbReference type="ChEBI" id="CHEBI:57692"/>
    </ligand>
</feature>
<dbReference type="InterPro" id="IPR012132">
    <property type="entry name" value="GMC_OxRdtase"/>
</dbReference>
<comment type="cofactor">
    <cofactor evidence="1 8">
        <name>FAD</name>
        <dbReference type="ChEBI" id="CHEBI:57692"/>
    </cofactor>
</comment>
<dbReference type="InterPro" id="IPR000172">
    <property type="entry name" value="GMC_OxRdtase_N"/>
</dbReference>
<dbReference type="PROSITE" id="PS00623">
    <property type="entry name" value="GMC_OXRED_1"/>
    <property type="match status" value="1"/>
</dbReference>
<feature type="binding site" evidence="8">
    <location>
        <position position="253"/>
    </location>
    <ligand>
        <name>FAD</name>
        <dbReference type="ChEBI" id="CHEBI:57692"/>
    </ligand>
</feature>
<keyword evidence="5 8" id="KW-0274">FAD</keyword>
<dbReference type="PANTHER" id="PTHR11552:SF201">
    <property type="entry name" value="GLUCOSE-METHANOL-CHOLINE OXIDOREDUCTASE N-TERMINAL DOMAIN-CONTAINING PROTEIN"/>
    <property type="match status" value="1"/>
</dbReference>
<feature type="chain" id="PRO_5040340082" evidence="10">
    <location>
        <begin position="23"/>
        <end position="616"/>
    </location>
</feature>
<keyword evidence="4 10" id="KW-0732">Signal</keyword>
<dbReference type="SUPFAM" id="SSF54373">
    <property type="entry name" value="FAD-linked reductases, C-terminal domain"/>
    <property type="match status" value="1"/>
</dbReference>
<evidence type="ECO:0000256" key="3">
    <source>
        <dbReference type="ARBA" id="ARBA00022630"/>
    </source>
</evidence>
<evidence type="ECO:0000256" key="4">
    <source>
        <dbReference type="ARBA" id="ARBA00022729"/>
    </source>
</evidence>
<feature type="signal peptide" evidence="10">
    <location>
        <begin position="1"/>
        <end position="22"/>
    </location>
</feature>
<feature type="domain" description="Glucose-methanol-choline oxidoreductase N-terminal" evidence="12">
    <location>
        <begin position="296"/>
        <end position="310"/>
    </location>
</feature>